<feature type="signal peptide" evidence="1">
    <location>
        <begin position="1"/>
        <end position="24"/>
    </location>
</feature>
<sequence>MLKKNLATLITLSLVSICTLSSYAQQTSKATVEASVEKLKDAMLKPDEAVLNDLAAEELTYGHSSGKIETKKEFIHAFLSGASVFKTIELSDQKISILKNTAIVRHILTAETDDPGKGVANIKLGIVLTWVKVGQSWKLLARQAYRVS</sequence>
<dbReference type="Gene3D" id="3.10.450.50">
    <property type="match status" value="1"/>
</dbReference>
<dbReference type="OrthoDB" id="5383110at2"/>
<dbReference type="PATRIC" id="fig|1229276.3.peg.3996"/>
<evidence type="ECO:0000259" key="2">
    <source>
        <dbReference type="Pfam" id="PF14534"/>
    </source>
</evidence>
<organism evidence="3 4">
    <name type="scientific">Sphingobacterium deserti</name>
    <dbReference type="NCBI Taxonomy" id="1229276"/>
    <lineage>
        <taxon>Bacteria</taxon>
        <taxon>Pseudomonadati</taxon>
        <taxon>Bacteroidota</taxon>
        <taxon>Sphingobacteriia</taxon>
        <taxon>Sphingobacteriales</taxon>
        <taxon>Sphingobacteriaceae</taxon>
        <taxon>Sphingobacterium</taxon>
    </lineage>
</organism>
<protein>
    <recommendedName>
        <fullName evidence="2">DUF4440 domain-containing protein</fullName>
    </recommendedName>
</protein>
<evidence type="ECO:0000313" key="4">
    <source>
        <dbReference type="Proteomes" id="UP000031802"/>
    </source>
</evidence>
<dbReference type="EMBL" id="JJMU01000072">
    <property type="protein sequence ID" value="KGE12371.1"/>
    <property type="molecule type" value="Genomic_DNA"/>
</dbReference>
<feature type="chain" id="PRO_5002138464" description="DUF4440 domain-containing protein" evidence="1">
    <location>
        <begin position="25"/>
        <end position="148"/>
    </location>
</feature>
<dbReference type="Pfam" id="PF14534">
    <property type="entry name" value="DUF4440"/>
    <property type="match status" value="1"/>
</dbReference>
<dbReference type="InterPro" id="IPR027843">
    <property type="entry name" value="DUF4440"/>
</dbReference>
<reference evidence="4" key="1">
    <citation type="submission" date="2014-04" db="EMBL/GenBank/DDBJ databases">
        <title>Whole-Genome optical mapping and complete genome sequence of Sphingobacterium deserti sp. nov., a new spaces isolated from desert in the west of China.</title>
        <authorList>
            <person name="Teng C."/>
            <person name="Zhou Z."/>
            <person name="Li X."/>
            <person name="Chen M."/>
            <person name="Lin M."/>
            <person name="Wang L."/>
            <person name="Su S."/>
            <person name="Zhang C."/>
            <person name="Zhang W."/>
        </authorList>
    </citation>
    <scope>NUCLEOTIDE SEQUENCE [LARGE SCALE GENOMIC DNA]</scope>
    <source>
        <strain evidence="4">ACCC05744</strain>
    </source>
</reference>
<gene>
    <name evidence="3" type="ORF">DI53_3860</name>
</gene>
<name>A0A0B8SYU5_9SPHI</name>
<dbReference type="Proteomes" id="UP000031802">
    <property type="component" value="Unassembled WGS sequence"/>
</dbReference>
<dbReference type="SUPFAM" id="SSF54427">
    <property type="entry name" value="NTF2-like"/>
    <property type="match status" value="1"/>
</dbReference>
<accession>A0A0B8SYU5</accession>
<feature type="domain" description="DUF4440" evidence="2">
    <location>
        <begin position="33"/>
        <end position="139"/>
    </location>
</feature>
<comment type="caution">
    <text evidence="3">The sequence shown here is derived from an EMBL/GenBank/DDBJ whole genome shotgun (WGS) entry which is preliminary data.</text>
</comment>
<dbReference type="RefSeq" id="WP_037503584.1">
    <property type="nucleotide sequence ID" value="NZ_JJMU01000072.1"/>
</dbReference>
<dbReference type="eggNOG" id="COG4319">
    <property type="taxonomic scope" value="Bacteria"/>
</dbReference>
<dbReference type="InterPro" id="IPR032710">
    <property type="entry name" value="NTF2-like_dom_sf"/>
</dbReference>
<reference evidence="3 4" key="2">
    <citation type="journal article" date="2015" name="PLoS ONE">
        <title>Whole-Genome Optical Mapping and Finished Genome Sequence of Sphingobacterium deserti sp. nov., a New Species Isolated from the Western Desert of China.</title>
        <authorList>
            <person name="Teng C."/>
            <person name="Zhou Z."/>
            <person name="Molnar I."/>
            <person name="Li X."/>
            <person name="Tang R."/>
            <person name="Chen M."/>
            <person name="Wang L."/>
            <person name="Su S."/>
            <person name="Zhang W."/>
            <person name="Lin M."/>
        </authorList>
    </citation>
    <scope>NUCLEOTIDE SEQUENCE [LARGE SCALE GENOMIC DNA]</scope>
    <source>
        <strain evidence="4">ACCC05744</strain>
    </source>
</reference>
<keyword evidence="4" id="KW-1185">Reference proteome</keyword>
<dbReference type="AlphaFoldDB" id="A0A0B8SYU5"/>
<dbReference type="STRING" id="1229276.DI53_3860"/>
<evidence type="ECO:0000256" key="1">
    <source>
        <dbReference type="SAM" id="SignalP"/>
    </source>
</evidence>
<evidence type="ECO:0000313" key="3">
    <source>
        <dbReference type="EMBL" id="KGE12371.1"/>
    </source>
</evidence>
<proteinExistence type="predicted"/>
<keyword evidence="1" id="KW-0732">Signal</keyword>